<dbReference type="RefSeq" id="WP_394006426.1">
    <property type="nucleotide sequence ID" value="NZ_JBAFUR010000001.1"/>
</dbReference>
<keyword evidence="3" id="KW-1185">Reference proteome</keyword>
<keyword evidence="1" id="KW-0732">Signal</keyword>
<proteinExistence type="predicted"/>
<evidence type="ECO:0000256" key="1">
    <source>
        <dbReference type="SAM" id="SignalP"/>
    </source>
</evidence>
<dbReference type="EMBL" id="JBAFUR010000001">
    <property type="protein sequence ID" value="MFG1251172.1"/>
    <property type="molecule type" value="Genomic_DNA"/>
</dbReference>
<sequence>MLRLLVAAASPLALGPAQASERHNERDLIRAFTFQNLTVYCGQFTPAALSQTVGKDGGINGLALHVKAEAAAELPEADADRLLRRSADTARALALNAVRLHYDADREVENARITQWCDAVVVPAVRRHIESHGAAEEGGPTATEQRRP</sequence>
<dbReference type="Proteomes" id="UP001604043">
    <property type="component" value="Unassembled WGS sequence"/>
</dbReference>
<comment type="caution">
    <text evidence="2">The sequence shown here is derived from an EMBL/GenBank/DDBJ whole genome shotgun (WGS) entry which is preliminary data.</text>
</comment>
<accession>A0ABW6ZBK8</accession>
<evidence type="ECO:0000313" key="2">
    <source>
        <dbReference type="EMBL" id="MFG1251172.1"/>
    </source>
</evidence>
<organism evidence="2 3">
    <name type="scientific">Xanthobacter aminoxidans</name>
    <dbReference type="NCBI Taxonomy" id="186280"/>
    <lineage>
        <taxon>Bacteria</taxon>
        <taxon>Pseudomonadati</taxon>
        <taxon>Pseudomonadota</taxon>
        <taxon>Alphaproteobacteria</taxon>
        <taxon>Hyphomicrobiales</taxon>
        <taxon>Xanthobacteraceae</taxon>
        <taxon>Xanthobacter</taxon>
    </lineage>
</organism>
<protein>
    <submittedName>
        <fullName evidence="2">Uncharacterized protein</fullName>
    </submittedName>
</protein>
<evidence type="ECO:0000313" key="3">
    <source>
        <dbReference type="Proteomes" id="UP001604043"/>
    </source>
</evidence>
<feature type="signal peptide" evidence="1">
    <location>
        <begin position="1"/>
        <end position="19"/>
    </location>
</feature>
<gene>
    <name evidence="2" type="ORF">V5F30_03075</name>
</gene>
<name>A0ABW6ZBK8_9HYPH</name>
<reference evidence="2 3" key="1">
    <citation type="submission" date="2024-02" db="EMBL/GenBank/DDBJ databases">
        <title>Expansion and revision of Xanthobacter and proposal of Roseixanthobacter gen. nov.</title>
        <authorList>
            <person name="Soltysiak M.P.M."/>
            <person name="Jalihal A."/>
            <person name="Ory A."/>
            <person name="Chrisophersen C."/>
            <person name="Lee A.D."/>
            <person name="Boulton J."/>
            <person name="Springer M."/>
        </authorList>
    </citation>
    <scope>NUCLEOTIDE SEQUENCE [LARGE SCALE GENOMIC DNA]</scope>
    <source>
        <strain evidence="2 3">CB5</strain>
    </source>
</reference>
<feature type="chain" id="PRO_5047267173" evidence="1">
    <location>
        <begin position="20"/>
        <end position="148"/>
    </location>
</feature>